<proteinExistence type="predicted"/>
<feature type="region of interest" description="Disordered" evidence="4">
    <location>
        <begin position="312"/>
        <end position="405"/>
    </location>
</feature>
<dbReference type="PROSITE" id="PS50297">
    <property type="entry name" value="ANK_REP_REGION"/>
    <property type="match status" value="3"/>
</dbReference>
<dbReference type="GO" id="GO:0042771">
    <property type="term" value="P:intrinsic apoptotic signaling pathway in response to DNA damage by p53 class mediator"/>
    <property type="evidence" value="ECO:0007669"/>
    <property type="project" value="Ensembl"/>
</dbReference>
<dbReference type="GO" id="GO:0030198">
    <property type="term" value="P:extracellular matrix organization"/>
    <property type="evidence" value="ECO:0007669"/>
    <property type="project" value="Ensembl"/>
</dbReference>
<dbReference type="GO" id="GO:0051059">
    <property type="term" value="F:NF-kappaB binding"/>
    <property type="evidence" value="ECO:0007669"/>
    <property type="project" value="TreeGrafter"/>
</dbReference>
<feature type="compositionally biased region" description="Basic and acidic residues" evidence="4">
    <location>
        <begin position="12"/>
        <end position="27"/>
    </location>
</feature>
<dbReference type="GO" id="GO:0045944">
    <property type="term" value="P:positive regulation of transcription by RNA polymerase II"/>
    <property type="evidence" value="ECO:0007669"/>
    <property type="project" value="Ensembl"/>
</dbReference>
<dbReference type="GO" id="GO:0042832">
    <property type="term" value="P:defense response to protozoan"/>
    <property type="evidence" value="ECO:0007669"/>
    <property type="project" value="Ensembl"/>
</dbReference>
<dbReference type="GO" id="GO:0002315">
    <property type="term" value="P:marginal zone B cell differentiation"/>
    <property type="evidence" value="ECO:0007669"/>
    <property type="project" value="Ensembl"/>
</dbReference>
<dbReference type="GO" id="GO:0042088">
    <property type="term" value="P:T-helper 1 type immune response"/>
    <property type="evidence" value="ECO:0007669"/>
    <property type="project" value="Ensembl"/>
</dbReference>
<reference evidence="5" key="3">
    <citation type="submission" date="2025-09" db="UniProtKB">
        <authorList>
            <consortium name="Ensembl"/>
        </authorList>
    </citation>
    <scope>IDENTIFICATION</scope>
</reference>
<dbReference type="GO" id="GO:0005829">
    <property type="term" value="C:cytosol"/>
    <property type="evidence" value="ECO:0007669"/>
    <property type="project" value="Ensembl"/>
</dbReference>
<dbReference type="OMA" id="MMCSMEH"/>
<dbReference type="GO" id="GO:0005654">
    <property type="term" value="C:nucleoplasm"/>
    <property type="evidence" value="ECO:0007669"/>
    <property type="project" value="Ensembl"/>
</dbReference>
<dbReference type="GO" id="GO:1901222">
    <property type="term" value="P:regulation of non-canonical NF-kappaB signal transduction"/>
    <property type="evidence" value="ECO:0007669"/>
    <property type="project" value="Ensembl"/>
</dbReference>
<dbReference type="GeneTree" id="ENSGT00940000161392"/>
<dbReference type="GO" id="GO:0003714">
    <property type="term" value="F:transcription corepressor activity"/>
    <property type="evidence" value="ECO:0007669"/>
    <property type="project" value="Ensembl"/>
</dbReference>
<dbReference type="AlphaFoldDB" id="A0A2K6M5H8"/>
<protein>
    <submittedName>
        <fullName evidence="5">BCL3 transcription coactivator</fullName>
    </submittedName>
</protein>
<dbReference type="GO" id="GO:0070233">
    <property type="term" value="P:negative regulation of T cell apoptotic process"/>
    <property type="evidence" value="ECO:0007669"/>
    <property type="project" value="Ensembl"/>
</dbReference>
<dbReference type="GO" id="GO:0033257">
    <property type="term" value="C:Bcl3/NF-kappaB2 complex"/>
    <property type="evidence" value="ECO:0007669"/>
    <property type="project" value="Ensembl"/>
</dbReference>
<dbReference type="GO" id="GO:0042826">
    <property type="term" value="F:histone deacetylase binding"/>
    <property type="evidence" value="ECO:0007669"/>
    <property type="project" value="Ensembl"/>
</dbReference>
<reference evidence="5 6" key="1">
    <citation type="submission" date="2016-06" db="EMBL/GenBank/DDBJ databases">
        <title>Genome of Rhinopithecus bieti.</title>
        <authorList>
            <person name="Wu"/>
            <person name="C.-I. and Zhang"/>
            <person name="Y."/>
        </authorList>
    </citation>
    <scope>NUCLEOTIDE SEQUENCE</scope>
</reference>
<feature type="repeat" description="ANK" evidence="3">
    <location>
        <begin position="133"/>
        <end position="169"/>
    </location>
</feature>
<dbReference type="GO" id="GO:0006606">
    <property type="term" value="P:protein import into nucleus"/>
    <property type="evidence" value="ECO:0007669"/>
    <property type="project" value="Ensembl"/>
</dbReference>
<dbReference type="GO" id="GO:0002268">
    <property type="term" value="P:follicular dendritic cell differentiation"/>
    <property type="evidence" value="ECO:0007669"/>
    <property type="project" value="Ensembl"/>
</dbReference>
<feature type="repeat" description="ANK" evidence="3">
    <location>
        <begin position="226"/>
        <end position="258"/>
    </location>
</feature>
<organism evidence="5 6">
    <name type="scientific">Rhinopithecus bieti</name>
    <name type="common">Black snub-nosed monkey</name>
    <name type="synonym">Pygathrix bieti</name>
    <dbReference type="NCBI Taxonomy" id="61621"/>
    <lineage>
        <taxon>Eukaryota</taxon>
        <taxon>Metazoa</taxon>
        <taxon>Chordata</taxon>
        <taxon>Craniata</taxon>
        <taxon>Vertebrata</taxon>
        <taxon>Euteleostomi</taxon>
        <taxon>Mammalia</taxon>
        <taxon>Eutheria</taxon>
        <taxon>Euarchontoglires</taxon>
        <taxon>Primates</taxon>
        <taxon>Haplorrhini</taxon>
        <taxon>Catarrhini</taxon>
        <taxon>Cercopithecidae</taxon>
        <taxon>Colobinae</taxon>
        <taxon>Rhinopithecus</taxon>
    </lineage>
</organism>
<dbReference type="GO" id="GO:0042742">
    <property type="term" value="P:defense response to bacterium"/>
    <property type="evidence" value="ECO:0007669"/>
    <property type="project" value="Ensembl"/>
</dbReference>
<dbReference type="SUPFAM" id="SSF48403">
    <property type="entry name" value="Ankyrin repeat"/>
    <property type="match status" value="1"/>
</dbReference>
<feature type="repeat" description="ANK" evidence="3">
    <location>
        <begin position="259"/>
        <end position="291"/>
    </location>
</feature>
<dbReference type="GO" id="GO:0030330">
    <property type="term" value="P:DNA damage response, signal transduction by p53 class mediator"/>
    <property type="evidence" value="ECO:0007669"/>
    <property type="project" value="Ensembl"/>
</dbReference>
<dbReference type="GO" id="GO:0007249">
    <property type="term" value="P:canonical NF-kappaB signal transduction"/>
    <property type="evidence" value="ECO:0007669"/>
    <property type="project" value="Ensembl"/>
</dbReference>
<dbReference type="GO" id="GO:0032733">
    <property type="term" value="P:positive regulation of interleukin-10 production"/>
    <property type="evidence" value="ECO:0007669"/>
    <property type="project" value="Ensembl"/>
</dbReference>
<evidence type="ECO:0000256" key="4">
    <source>
        <dbReference type="SAM" id="MobiDB-lite"/>
    </source>
</evidence>
<name>A0A2K6M5H8_RHIBE</name>
<dbReference type="SMART" id="SM00248">
    <property type="entry name" value="ANK"/>
    <property type="match status" value="3"/>
</dbReference>
<dbReference type="GO" id="GO:0002455">
    <property type="term" value="P:humoral immune response mediated by circulating immunoglobulin"/>
    <property type="evidence" value="ECO:0007669"/>
    <property type="project" value="Ensembl"/>
</dbReference>
<accession>A0A2K6M5H8</accession>
<dbReference type="GO" id="GO:0045727">
    <property type="term" value="P:positive regulation of translation"/>
    <property type="evidence" value="ECO:0007669"/>
    <property type="project" value="Ensembl"/>
</dbReference>
<dbReference type="Ensembl" id="ENSRBIT00000054990.1">
    <property type="protein sequence ID" value="ENSRBIP00000031025.1"/>
    <property type="gene ID" value="ENSRBIG00000039360.1"/>
</dbReference>
<evidence type="ECO:0000256" key="2">
    <source>
        <dbReference type="ARBA" id="ARBA00023043"/>
    </source>
</evidence>
<feature type="compositionally biased region" description="Polar residues" evidence="4">
    <location>
        <begin position="317"/>
        <end position="332"/>
    </location>
</feature>
<dbReference type="PANTHER" id="PTHR46680">
    <property type="entry name" value="NF-KAPPA-B INHIBITOR ALPHA"/>
    <property type="match status" value="1"/>
</dbReference>
<dbReference type="PROSITE" id="PS50088">
    <property type="entry name" value="ANK_REPEAT"/>
    <property type="match status" value="3"/>
</dbReference>
<evidence type="ECO:0000313" key="6">
    <source>
        <dbReference type="Proteomes" id="UP000233180"/>
    </source>
</evidence>
<dbReference type="GO" id="GO:0032720">
    <property type="term" value="P:negative regulation of tumor necrosis factor production"/>
    <property type="evidence" value="ECO:0007669"/>
    <property type="project" value="Ensembl"/>
</dbReference>
<dbReference type="InterPro" id="IPR036770">
    <property type="entry name" value="Ankyrin_rpt-contain_sf"/>
</dbReference>
<dbReference type="GO" id="GO:0019730">
    <property type="term" value="P:antimicrobial humoral response"/>
    <property type="evidence" value="ECO:0007669"/>
    <property type="project" value="Ensembl"/>
</dbReference>
<evidence type="ECO:0000256" key="1">
    <source>
        <dbReference type="ARBA" id="ARBA00022737"/>
    </source>
</evidence>
<dbReference type="Gene3D" id="1.25.40.20">
    <property type="entry name" value="Ankyrin repeat-containing domain"/>
    <property type="match status" value="2"/>
</dbReference>
<dbReference type="GO" id="GO:0032717">
    <property type="term" value="P:negative regulation of interleukin-8 production"/>
    <property type="evidence" value="ECO:0007669"/>
    <property type="project" value="Ensembl"/>
</dbReference>
<evidence type="ECO:0000256" key="3">
    <source>
        <dbReference type="PROSITE-ProRule" id="PRU00023"/>
    </source>
</evidence>
<feature type="region of interest" description="Disordered" evidence="4">
    <location>
        <begin position="1"/>
        <end position="49"/>
    </location>
</feature>
<keyword evidence="1" id="KW-0677">Repeat</keyword>
<dbReference type="GO" id="GO:0002467">
    <property type="term" value="P:germinal center formation"/>
    <property type="evidence" value="ECO:0007669"/>
    <property type="project" value="Ensembl"/>
</dbReference>
<dbReference type="GO" id="GO:0036064">
    <property type="term" value="C:ciliary basal body"/>
    <property type="evidence" value="ECO:0007669"/>
    <property type="project" value="Ensembl"/>
</dbReference>
<dbReference type="GO" id="GO:0030496">
    <property type="term" value="C:midbody"/>
    <property type="evidence" value="ECO:0007669"/>
    <property type="project" value="Ensembl"/>
</dbReference>
<evidence type="ECO:0000313" key="5">
    <source>
        <dbReference type="Ensembl" id="ENSRBIP00000031025.1"/>
    </source>
</evidence>
<keyword evidence="2 3" id="KW-0040">ANK repeat</keyword>
<dbReference type="GO" id="GO:0010225">
    <property type="term" value="P:response to UV-C"/>
    <property type="evidence" value="ECO:0007669"/>
    <property type="project" value="Ensembl"/>
</dbReference>
<dbReference type="PRINTS" id="PR01415">
    <property type="entry name" value="ANKYRIN"/>
</dbReference>
<dbReference type="GO" id="GO:0070231">
    <property type="term" value="P:T cell apoptotic process"/>
    <property type="evidence" value="ECO:0007669"/>
    <property type="project" value="Ensembl"/>
</dbReference>
<dbReference type="Pfam" id="PF12796">
    <property type="entry name" value="Ank_2"/>
    <property type="match status" value="1"/>
</dbReference>
<sequence>MPDGTAGPMGRGARDLRTRPKPPDSRARTAAPQAPLRAPSPEPAAPRGAAGLVVPLDPLRGGCDLPAVPGPPHSLARPEALYYPGALLPLYPTRTMGSPFPLVNLPTPLYPMMCPMEHPLSADIAMATRADEDGDTPLHIAVVQGNLPAVHRLVNLFQQGGRELDIYNNLRQVRRRVWGPGPLGGAGAWIPGSEGGGIGALTPGSEGGGLLEKLKDLPSPPQDIKSGRSPLIHAVENNSLSMVQLLLQHGANVNAQMYSGSSALHSASGRGLLPLVRTLVRSGADSSLKNCHNDTPLMVARSRRVIDILRGKAARPASTSQPEPSPDQSANTSPESSSRLSSNGLLSASPSSSPSQSPPKDPPGFPMAPPNFFLPSPSPPAFLPFAGVLRGPGRPVPSSPAPGGS</sequence>
<dbReference type="InterPro" id="IPR002110">
    <property type="entry name" value="Ankyrin_rpt"/>
</dbReference>
<dbReference type="GO" id="GO:0045064">
    <property type="term" value="P:T-helper 2 cell differentiation"/>
    <property type="evidence" value="ECO:0007669"/>
    <property type="project" value="Ensembl"/>
</dbReference>
<feature type="compositionally biased region" description="Low complexity" evidence="4">
    <location>
        <begin position="333"/>
        <end position="355"/>
    </location>
</feature>
<dbReference type="GO" id="GO:0046426">
    <property type="term" value="P:negative regulation of receptor signaling pathway via JAK-STAT"/>
    <property type="evidence" value="ECO:0007669"/>
    <property type="project" value="Ensembl"/>
</dbReference>
<dbReference type="Pfam" id="PF00023">
    <property type="entry name" value="Ank"/>
    <property type="match status" value="1"/>
</dbReference>
<dbReference type="GO" id="GO:0048536">
    <property type="term" value="P:spleen development"/>
    <property type="evidence" value="ECO:0007669"/>
    <property type="project" value="Ensembl"/>
</dbReference>
<dbReference type="GO" id="GO:0032996">
    <property type="term" value="C:Bcl3-Bcl10 complex"/>
    <property type="evidence" value="ECO:0007669"/>
    <property type="project" value="Ensembl"/>
</dbReference>
<keyword evidence="6" id="KW-1185">Reference proteome</keyword>
<dbReference type="PANTHER" id="PTHR46680:SF2">
    <property type="entry name" value="NF-KAPPA-B INHIBITOR ZETA"/>
    <property type="match status" value="1"/>
</dbReference>
<dbReference type="GO" id="GO:0071356">
    <property type="term" value="P:cellular response to tumor necrosis factor"/>
    <property type="evidence" value="ECO:0007669"/>
    <property type="project" value="TreeGrafter"/>
</dbReference>
<dbReference type="GO" id="GO:0003713">
    <property type="term" value="F:transcription coactivator activity"/>
    <property type="evidence" value="ECO:0007669"/>
    <property type="project" value="Ensembl"/>
</dbReference>
<dbReference type="GO" id="GO:0032729">
    <property type="term" value="P:positive regulation of type II interferon production"/>
    <property type="evidence" value="ECO:0007669"/>
    <property type="project" value="Ensembl"/>
</dbReference>
<gene>
    <name evidence="5" type="primary">BCL3</name>
</gene>
<feature type="compositionally biased region" description="Pro residues" evidence="4">
    <location>
        <begin position="356"/>
        <end position="369"/>
    </location>
</feature>
<feature type="compositionally biased region" description="Pro residues" evidence="4">
    <location>
        <begin position="394"/>
        <end position="405"/>
    </location>
</feature>
<dbReference type="InterPro" id="IPR051070">
    <property type="entry name" value="NF-kappa-B_inhibitor"/>
</dbReference>
<reference evidence="5" key="2">
    <citation type="submission" date="2025-08" db="UniProtKB">
        <authorList>
            <consortium name="Ensembl"/>
        </authorList>
    </citation>
    <scope>IDENTIFICATION</scope>
</reference>
<dbReference type="Proteomes" id="UP000233180">
    <property type="component" value="Unassembled WGS sequence"/>
</dbReference>
<dbReference type="STRING" id="61621.ENSRBIP00000031025"/>
<dbReference type="GO" id="GO:0009615">
    <property type="term" value="P:response to virus"/>
    <property type="evidence" value="ECO:0007669"/>
    <property type="project" value="Ensembl"/>
</dbReference>